<evidence type="ECO:0000313" key="1">
    <source>
        <dbReference type="EMBL" id="MBB3098961.1"/>
    </source>
</evidence>
<protein>
    <submittedName>
        <fullName evidence="1">Uncharacterized protein</fullName>
    </submittedName>
</protein>
<reference evidence="1 2" key="1">
    <citation type="submission" date="2020-08" db="EMBL/GenBank/DDBJ databases">
        <title>Genomic Encyclopedia of Type Strains, Phase III (KMG-III): the genomes of soil and plant-associated and newly described type strains.</title>
        <authorList>
            <person name="Whitman W."/>
        </authorList>
    </citation>
    <scope>NUCLEOTIDE SEQUENCE [LARGE SCALE GENOMIC DNA]</scope>
    <source>
        <strain evidence="1 2">CECT 3287</strain>
    </source>
</reference>
<dbReference type="AlphaFoldDB" id="A0A7W5AMS0"/>
<evidence type="ECO:0000313" key="2">
    <source>
        <dbReference type="Proteomes" id="UP000590749"/>
    </source>
</evidence>
<organism evidence="1 2">
    <name type="scientific">Actinoplanes campanulatus</name>
    <dbReference type="NCBI Taxonomy" id="113559"/>
    <lineage>
        <taxon>Bacteria</taxon>
        <taxon>Bacillati</taxon>
        <taxon>Actinomycetota</taxon>
        <taxon>Actinomycetes</taxon>
        <taxon>Micromonosporales</taxon>
        <taxon>Micromonosporaceae</taxon>
        <taxon>Actinoplanes</taxon>
    </lineage>
</organism>
<name>A0A7W5AMS0_9ACTN</name>
<sequence>MTAETPEFPPELLDYFAAREQQRADRTDTAWRTLTKFERRVVREAAVMGYVLGYRDGNLDGRTGKGGPLDNERRIPGDFDIVRTVIQHCDSTSDLYPYLADACAGRRRRITRKRLYPGEETSR</sequence>
<proteinExistence type="predicted"/>
<keyword evidence="2" id="KW-1185">Reference proteome</keyword>
<comment type="caution">
    <text evidence="1">The sequence shown here is derived from an EMBL/GenBank/DDBJ whole genome shotgun (WGS) entry which is preliminary data.</text>
</comment>
<dbReference type="RefSeq" id="WP_183225049.1">
    <property type="nucleotide sequence ID" value="NZ_BMPW01000020.1"/>
</dbReference>
<gene>
    <name evidence="1" type="ORF">FHR83_006667</name>
</gene>
<accession>A0A7W5AMS0</accession>
<dbReference type="EMBL" id="JACHXF010000017">
    <property type="protein sequence ID" value="MBB3098961.1"/>
    <property type="molecule type" value="Genomic_DNA"/>
</dbReference>
<dbReference type="Proteomes" id="UP000590749">
    <property type="component" value="Unassembled WGS sequence"/>
</dbReference>